<evidence type="ECO:0000256" key="1">
    <source>
        <dbReference type="SAM" id="MobiDB-lite"/>
    </source>
</evidence>
<comment type="caution">
    <text evidence="2">The sequence shown here is derived from an EMBL/GenBank/DDBJ whole genome shotgun (WGS) entry which is preliminary data.</text>
</comment>
<feature type="region of interest" description="Disordered" evidence="1">
    <location>
        <begin position="87"/>
        <end position="110"/>
    </location>
</feature>
<name>A0ABV0U9W8_9TELE</name>
<feature type="region of interest" description="Disordered" evidence="1">
    <location>
        <begin position="12"/>
        <end position="35"/>
    </location>
</feature>
<organism evidence="2 3">
    <name type="scientific">Ilyodon furcidens</name>
    <name type="common">goldbreast splitfin</name>
    <dbReference type="NCBI Taxonomy" id="33524"/>
    <lineage>
        <taxon>Eukaryota</taxon>
        <taxon>Metazoa</taxon>
        <taxon>Chordata</taxon>
        <taxon>Craniata</taxon>
        <taxon>Vertebrata</taxon>
        <taxon>Euteleostomi</taxon>
        <taxon>Actinopterygii</taxon>
        <taxon>Neopterygii</taxon>
        <taxon>Teleostei</taxon>
        <taxon>Neoteleostei</taxon>
        <taxon>Acanthomorphata</taxon>
        <taxon>Ovalentaria</taxon>
        <taxon>Atherinomorphae</taxon>
        <taxon>Cyprinodontiformes</taxon>
        <taxon>Goodeidae</taxon>
        <taxon>Ilyodon</taxon>
    </lineage>
</organism>
<evidence type="ECO:0000313" key="2">
    <source>
        <dbReference type="EMBL" id="MEQ2241967.1"/>
    </source>
</evidence>
<proteinExistence type="predicted"/>
<gene>
    <name evidence="2" type="ORF">ILYODFUR_030847</name>
</gene>
<reference evidence="2 3" key="1">
    <citation type="submission" date="2021-06" db="EMBL/GenBank/DDBJ databases">
        <authorList>
            <person name="Palmer J.M."/>
        </authorList>
    </citation>
    <scope>NUCLEOTIDE SEQUENCE [LARGE SCALE GENOMIC DNA]</scope>
    <source>
        <strain evidence="3">if_2019</strain>
        <tissue evidence="2">Muscle</tissue>
    </source>
</reference>
<dbReference type="EMBL" id="JAHRIQ010062591">
    <property type="protein sequence ID" value="MEQ2241967.1"/>
    <property type="molecule type" value="Genomic_DNA"/>
</dbReference>
<protein>
    <submittedName>
        <fullName evidence="2">Uncharacterized protein</fullName>
    </submittedName>
</protein>
<sequence length="110" mass="12336">MRDGRVEEILEVLLPPPDNVPSRGQQPPTPTAEDDSTKVIYAKVKFSNRKVVSPPRASCSTINDVIYAEPRINRKLEAEQCKPMRADLRDEWTRPKMSPTPVLLPAAGQE</sequence>
<evidence type="ECO:0000313" key="3">
    <source>
        <dbReference type="Proteomes" id="UP001482620"/>
    </source>
</evidence>
<dbReference type="Proteomes" id="UP001482620">
    <property type="component" value="Unassembled WGS sequence"/>
</dbReference>
<keyword evidence="3" id="KW-1185">Reference proteome</keyword>
<accession>A0ABV0U9W8</accession>